<comment type="similarity">
    <text evidence="1 7">Belongs to the sigma-70 factor family. ECF subfamily.</text>
</comment>
<dbReference type="Gene3D" id="1.10.1740.10">
    <property type="match status" value="1"/>
</dbReference>
<dbReference type="STRING" id="1550231.SAMN05660662_0923"/>
<accession>A0A1G7I036</accession>
<dbReference type="NCBIfam" id="TIGR02960">
    <property type="entry name" value="SigX5"/>
    <property type="match status" value="1"/>
</dbReference>
<dbReference type="Pfam" id="PF04542">
    <property type="entry name" value="Sigma70_r2"/>
    <property type="match status" value="1"/>
</dbReference>
<dbReference type="SUPFAM" id="SSF54427">
    <property type="entry name" value="NTF2-like"/>
    <property type="match status" value="1"/>
</dbReference>
<dbReference type="InterPro" id="IPR007627">
    <property type="entry name" value="RNA_pol_sigma70_r2"/>
</dbReference>
<dbReference type="Proteomes" id="UP000199406">
    <property type="component" value="Unassembled WGS sequence"/>
</dbReference>
<feature type="domain" description="SnoaL-like" evidence="10">
    <location>
        <begin position="202"/>
        <end position="297"/>
    </location>
</feature>
<dbReference type="InterPro" id="IPR039425">
    <property type="entry name" value="RNA_pol_sigma-70-like"/>
</dbReference>
<evidence type="ECO:0000256" key="5">
    <source>
        <dbReference type="ARBA" id="ARBA00023125"/>
    </source>
</evidence>
<dbReference type="GO" id="GO:0003677">
    <property type="term" value="F:DNA binding"/>
    <property type="evidence" value="ECO:0007669"/>
    <property type="project" value="UniProtKB-KW"/>
</dbReference>
<evidence type="ECO:0000256" key="4">
    <source>
        <dbReference type="ARBA" id="ARBA00023082"/>
    </source>
</evidence>
<dbReference type="RefSeq" id="WP_176946240.1">
    <property type="nucleotide sequence ID" value="NZ_FNBT01000001.1"/>
</dbReference>
<protein>
    <recommendedName>
        <fullName evidence="7">RNA polymerase sigma factor</fullName>
    </recommendedName>
</protein>
<dbReference type="InterPro" id="IPR037401">
    <property type="entry name" value="SnoaL-like"/>
</dbReference>
<keyword evidence="5 7" id="KW-0238">DNA-binding</keyword>
<dbReference type="InterPro" id="IPR032710">
    <property type="entry name" value="NTF2-like_dom_sf"/>
</dbReference>
<keyword evidence="4 7" id="KW-0731">Sigma factor</keyword>
<dbReference type="PROSITE" id="PS01063">
    <property type="entry name" value="SIGMA70_ECF"/>
    <property type="match status" value="1"/>
</dbReference>
<comment type="subunit">
    <text evidence="2">Interacts transiently with the RNA polymerase catalytic core formed by RpoA, RpoB, RpoC and RpoZ (2 alpha, 1 beta, 1 beta' and 1 omega subunit) to form the RNA polymerase holoenzyme that can initiate transcription.</text>
</comment>
<proteinExistence type="inferred from homology"/>
<keyword evidence="6 7" id="KW-0804">Transcription</keyword>
<feature type="domain" description="RNA polymerase sigma-70 region 2" evidence="8">
    <location>
        <begin position="16"/>
        <end position="81"/>
    </location>
</feature>
<evidence type="ECO:0000256" key="7">
    <source>
        <dbReference type="RuleBase" id="RU000716"/>
    </source>
</evidence>
<dbReference type="SUPFAM" id="SSF88659">
    <property type="entry name" value="Sigma3 and sigma4 domains of RNA polymerase sigma factors"/>
    <property type="match status" value="1"/>
</dbReference>
<evidence type="ECO:0000256" key="1">
    <source>
        <dbReference type="ARBA" id="ARBA00010641"/>
    </source>
</evidence>
<dbReference type="NCBIfam" id="TIGR02937">
    <property type="entry name" value="sigma70-ECF"/>
    <property type="match status" value="1"/>
</dbReference>
<gene>
    <name evidence="11" type="ORF">SAMN05660662_0923</name>
</gene>
<dbReference type="Pfam" id="PF08281">
    <property type="entry name" value="Sigma70_r4_2"/>
    <property type="match status" value="1"/>
</dbReference>
<evidence type="ECO:0000313" key="11">
    <source>
        <dbReference type="EMBL" id="SDF05998.1"/>
    </source>
</evidence>
<keyword evidence="3 7" id="KW-0805">Transcription regulation</keyword>
<sequence>MTTPAVEAEADLGSVFEQRRRELLVLCYRMTGSFADAEDLTQETFLRAWRSRDGFRHGSSLRTWLYRIATNACLDFLALHERRAAPTDSLTELLEGEGRIGPFPDWRLTSAPSGPDPAVVVEARETTELMLVAALLRLPPRQRIALIAREFLGLSSTETAALLGVSVPSANSLVQRARAEVRRCHGTSERGLPDAPVDDGLVRRYVRAHQDGDVDAITAMLAADVRVSMPPEEPAIGRAAAAAFFTRAVGPSRPGEWRLVTARANGRPATVNYLRRPGDRLFRALSVDVLTFRGGQLEAIHCFTDHRAVAAFGLPIETDR</sequence>
<dbReference type="InterPro" id="IPR014284">
    <property type="entry name" value="RNA_pol_sigma-70_dom"/>
</dbReference>
<dbReference type="GO" id="GO:0016987">
    <property type="term" value="F:sigma factor activity"/>
    <property type="evidence" value="ECO:0007669"/>
    <property type="project" value="UniProtKB-KW"/>
</dbReference>
<dbReference type="InterPro" id="IPR036388">
    <property type="entry name" value="WH-like_DNA-bd_sf"/>
</dbReference>
<evidence type="ECO:0000313" key="12">
    <source>
        <dbReference type="Proteomes" id="UP000199406"/>
    </source>
</evidence>
<dbReference type="PANTHER" id="PTHR43133">
    <property type="entry name" value="RNA POLYMERASE ECF-TYPE SIGMA FACTO"/>
    <property type="match status" value="1"/>
</dbReference>
<dbReference type="GO" id="GO:0006352">
    <property type="term" value="P:DNA-templated transcription initiation"/>
    <property type="evidence" value="ECO:0007669"/>
    <property type="project" value="InterPro"/>
</dbReference>
<evidence type="ECO:0000256" key="3">
    <source>
        <dbReference type="ARBA" id="ARBA00023015"/>
    </source>
</evidence>
<evidence type="ECO:0000259" key="8">
    <source>
        <dbReference type="Pfam" id="PF04542"/>
    </source>
</evidence>
<dbReference type="SUPFAM" id="SSF88946">
    <property type="entry name" value="Sigma2 domain of RNA polymerase sigma factors"/>
    <property type="match status" value="1"/>
</dbReference>
<organism evidence="11 12">
    <name type="scientific">Blastococcus aurantiacus</name>
    <dbReference type="NCBI Taxonomy" id="1550231"/>
    <lineage>
        <taxon>Bacteria</taxon>
        <taxon>Bacillati</taxon>
        <taxon>Actinomycetota</taxon>
        <taxon>Actinomycetes</taxon>
        <taxon>Geodermatophilales</taxon>
        <taxon>Geodermatophilaceae</taxon>
        <taxon>Blastococcus</taxon>
    </lineage>
</organism>
<dbReference type="InterPro" id="IPR000838">
    <property type="entry name" value="RNA_pol_sigma70_ECF_CS"/>
</dbReference>
<evidence type="ECO:0000256" key="6">
    <source>
        <dbReference type="ARBA" id="ARBA00023163"/>
    </source>
</evidence>
<dbReference type="NCBIfam" id="NF006089">
    <property type="entry name" value="PRK08241.1"/>
    <property type="match status" value="1"/>
</dbReference>
<dbReference type="Pfam" id="PF12680">
    <property type="entry name" value="SnoaL_2"/>
    <property type="match status" value="1"/>
</dbReference>
<dbReference type="CDD" id="cd06171">
    <property type="entry name" value="Sigma70_r4"/>
    <property type="match status" value="1"/>
</dbReference>
<dbReference type="InterPro" id="IPR013325">
    <property type="entry name" value="RNA_pol_sigma_r2"/>
</dbReference>
<dbReference type="Gene3D" id="3.10.450.50">
    <property type="match status" value="1"/>
</dbReference>
<dbReference type="AlphaFoldDB" id="A0A1G7I036"/>
<name>A0A1G7I036_9ACTN</name>
<dbReference type="PANTHER" id="PTHR43133:SF65">
    <property type="entry name" value="ECF RNA POLYMERASE SIGMA FACTOR SIGG"/>
    <property type="match status" value="1"/>
</dbReference>
<dbReference type="InterPro" id="IPR013324">
    <property type="entry name" value="RNA_pol_sigma_r3/r4-like"/>
</dbReference>
<dbReference type="InterPro" id="IPR014305">
    <property type="entry name" value="RNA_pol_sigma-G_actinobac"/>
</dbReference>
<keyword evidence="12" id="KW-1185">Reference proteome</keyword>
<dbReference type="Gene3D" id="1.10.10.10">
    <property type="entry name" value="Winged helix-like DNA-binding domain superfamily/Winged helix DNA-binding domain"/>
    <property type="match status" value="1"/>
</dbReference>
<evidence type="ECO:0000256" key="2">
    <source>
        <dbReference type="ARBA" id="ARBA00011344"/>
    </source>
</evidence>
<dbReference type="EMBL" id="FNBT01000001">
    <property type="protein sequence ID" value="SDF05998.1"/>
    <property type="molecule type" value="Genomic_DNA"/>
</dbReference>
<dbReference type="GO" id="GO:0006950">
    <property type="term" value="P:response to stress"/>
    <property type="evidence" value="ECO:0007669"/>
    <property type="project" value="UniProtKB-ARBA"/>
</dbReference>
<dbReference type="InterPro" id="IPR013249">
    <property type="entry name" value="RNA_pol_sigma70_r4_t2"/>
</dbReference>
<feature type="domain" description="RNA polymerase sigma factor 70 region 4 type 2" evidence="9">
    <location>
        <begin position="130"/>
        <end position="180"/>
    </location>
</feature>
<evidence type="ECO:0000259" key="10">
    <source>
        <dbReference type="Pfam" id="PF12680"/>
    </source>
</evidence>
<reference evidence="12" key="1">
    <citation type="submission" date="2016-10" db="EMBL/GenBank/DDBJ databases">
        <authorList>
            <person name="Varghese N."/>
            <person name="Submissions S."/>
        </authorList>
    </citation>
    <scope>NUCLEOTIDE SEQUENCE [LARGE SCALE GENOMIC DNA]</scope>
    <source>
        <strain evidence="12">DSM 44268</strain>
    </source>
</reference>
<evidence type="ECO:0000259" key="9">
    <source>
        <dbReference type="Pfam" id="PF08281"/>
    </source>
</evidence>